<dbReference type="GO" id="GO:0071222">
    <property type="term" value="P:cellular response to lipopolysaccharide"/>
    <property type="evidence" value="ECO:0007669"/>
    <property type="project" value="TreeGrafter"/>
</dbReference>
<dbReference type="GO" id="GO:0031295">
    <property type="term" value="P:T cell costimulation"/>
    <property type="evidence" value="ECO:0007669"/>
    <property type="project" value="TreeGrafter"/>
</dbReference>
<dbReference type="GO" id="GO:0007166">
    <property type="term" value="P:cell surface receptor signaling pathway"/>
    <property type="evidence" value="ECO:0007669"/>
    <property type="project" value="TreeGrafter"/>
</dbReference>
<dbReference type="FunFam" id="2.60.40.10:FF:000142">
    <property type="entry name" value="V-set domain-containing T-cell activation inhibitor 1"/>
    <property type="match status" value="1"/>
</dbReference>
<gene>
    <name evidence="13" type="ORF">GDO54_001025</name>
</gene>
<dbReference type="SMART" id="SM00409">
    <property type="entry name" value="IG"/>
    <property type="match status" value="2"/>
</dbReference>
<evidence type="ECO:0000256" key="10">
    <source>
        <dbReference type="ARBA" id="ARBA00023319"/>
    </source>
</evidence>
<proteinExistence type="predicted"/>
<evidence type="ECO:0000313" key="13">
    <source>
        <dbReference type="EMBL" id="DBA33325.1"/>
    </source>
</evidence>
<evidence type="ECO:0000256" key="2">
    <source>
        <dbReference type="ARBA" id="ARBA00022475"/>
    </source>
</evidence>
<dbReference type="PROSITE" id="PS50835">
    <property type="entry name" value="IG_LIKE"/>
    <property type="match status" value="1"/>
</dbReference>
<feature type="domain" description="Ig-like" evidence="12">
    <location>
        <begin position="20"/>
        <end position="118"/>
    </location>
</feature>
<evidence type="ECO:0000259" key="12">
    <source>
        <dbReference type="PROSITE" id="PS50835"/>
    </source>
</evidence>
<keyword evidence="3" id="KW-0812">Transmembrane</keyword>
<keyword evidence="10" id="KW-0393">Immunoglobulin domain</keyword>
<dbReference type="GO" id="GO:0042130">
    <property type="term" value="P:negative regulation of T cell proliferation"/>
    <property type="evidence" value="ECO:0007669"/>
    <property type="project" value="TreeGrafter"/>
</dbReference>
<dbReference type="PANTHER" id="PTHR25466:SF14">
    <property type="entry name" value="BUTYROPHILIN SUBFAMILY 2 MEMBER A2-LIKE-RELATED"/>
    <property type="match status" value="1"/>
</dbReference>
<dbReference type="GO" id="GO:0042102">
    <property type="term" value="P:positive regulation of T cell proliferation"/>
    <property type="evidence" value="ECO:0007669"/>
    <property type="project" value="TreeGrafter"/>
</dbReference>
<keyword evidence="8" id="KW-0675">Receptor</keyword>
<comment type="caution">
    <text evidence="13">The sequence shown here is derived from an EMBL/GenBank/DDBJ whole genome shotgun (WGS) entry which is preliminary data.</text>
</comment>
<comment type="subcellular location">
    <subcellularLocation>
        <location evidence="1">Cell membrane</location>
        <topology evidence="1">Single-pass type I membrane protein</topology>
    </subcellularLocation>
</comment>
<dbReference type="GO" id="GO:0006955">
    <property type="term" value="P:immune response"/>
    <property type="evidence" value="ECO:0007669"/>
    <property type="project" value="TreeGrafter"/>
</dbReference>
<accession>A0AAV3AZ43</accession>
<dbReference type="InterPro" id="IPR003599">
    <property type="entry name" value="Ig_sub"/>
</dbReference>
<evidence type="ECO:0000256" key="11">
    <source>
        <dbReference type="SAM" id="SignalP"/>
    </source>
</evidence>
<dbReference type="Pfam" id="PF07686">
    <property type="entry name" value="V-set"/>
    <property type="match status" value="1"/>
</dbReference>
<feature type="signal peptide" evidence="11">
    <location>
        <begin position="1"/>
        <end position="20"/>
    </location>
</feature>
<keyword evidence="4 11" id="KW-0732">Signal</keyword>
<evidence type="ECO:0000256" key="4">
    <source>
        <dbReference type="ARBA" id="ARBA00022729"/>
    </source>
</evidence>
<protein>
    <recommendedName>
        <fullName evidence="12">Ig-like domain-containing protein</fullName>
    </recommendedName>
</protein>
<dbReference type="InterPro" id="IPR013783">
    <property type="entry name" value="Ig-like_fold"/>
</dbReference>
<dbReference type="InterPro" id="IPR051713">
    <property type="entry name" value="T-cell_Activation_Regulation"/>
</dbReference>
<keyword evidence="7" id="KW-1015">Disulfide bond</keyword>
<evidence type="ECO:0000256" key="5">
    <source>
        <dbReference type="ARBA" id="ARBA00022989"/>
    </source>
</evidence>
<organism evidence="13 14">
    <name type="scientific">Pyxicephalus adspersus</name>
    <name type="common">African bullfrog</name>
    <dbReference type="NCBI Taxonomy" id="30357"/>
    <lineage>
        <taxon>Eukaryota</taxon>
        <taxon>Metazoa</taxon>
        <taxon>Chordata</taxon>
        <taxon>Craniata</taxon>
        <taxon>Vertebrata</taxon>
        <taxon>Euteleostomi</taxon>
        <taxon>Amphibia</taxon>
        <taxon>Batrachia</taxon>
        <taxon>Anura</taxon>
        <taxon>Neobatrachia</taxon>
        <taxon>Ranoidea</taxon>
        <taxon>Pyxicephalidae</taxon>
        <taxon>Pyxicephalinae</taxon>
        <taxon>Pyxicephalus</taxon>
    </lineage>
</organism>
<keyword evidence="14" id="KW-1185">Reference proteome</keyword>
<dbReference type="PANTHER" id="PTHR25466">
    <property type="entry name" value="T-LYMPHOCYTE ACTIVATION ANTIGEN"/>
    <property type="match status" value="1"/>
</dbReference>
<dbReference type="InterPro" id="IPR007110">
    <property type="entry name" value="Ig-like_dom"/>
</dbReference>
<evidence type="ECO:0000256" key="6">
    <source>
        <dbReference type="ARBA" id="ARBA00023136"/>
    </source>
</evidence>
<dbReference type="EMBL" id="DYDO01000001">
    <property type="protein sequence ID" value="DBA33325.1"/>
    <property type="molecule type" value="Genomic_DNA"/>
</dbReference>
<keyword evidence="9" id="KW-0325">Glycoprotein</keyword>
<evidence type="ECO:0000313" key="14">
    <source>
        <dbReference type="Proteomes" id="UP001181693"/>
    </source>
</evidence>
<dbReference type="InterPro" id="IPR013106">
    <property type="entry name" value="Ig_V-set"/>
</dbReference>
<evidence type="ECO:0000256" key="1">
    <source>
        <dbReference type="ARBA" id="ARBA00004251"/>
    </source>
</evidence>
<name>A0AAV3AZ43_PYXAD</name>
<keyword evidence="2" id="KW-1003">Cell membrane</keyword>
<reference evidence="13" key="1">
    <citation type="thesis" date="2020" institute="ProQuest LLC" country="789 East Eisenhower Parkway, Ann Arbor, MI, USA">
        <title>Comparative Genomics and Chromosome Evolution.</title>
        <authorList>
            <person name="Mudd A.B."/>
        </authorList>
    </citation>
    <scope>NUCLEOTIDE SEQUENCE</scope>
    <source>
        <strain evidence="13">1538</strain>
        <tissue evidence="13">Blood</tissue>
    </source>
</reference>
<keyword evidence="6" id="KW-0472">Membrane</keyword>
<dbReference type="SUPFAM" id="SSF48726">
    <property type="entry name" value="Immunoglobulin"/>
    <property type="match status" value="2"/>
</dbReference>
<evidence type="ECO:0000256" key="9">
    <source>
        <dbReference type="ARBA" id="ARBA00023180"/>
    </source>
</evidence>
<keyword evidence="5" id="KW-1133">Transmembrane helix</keyword>
<dbReference type="InterPro" id="IPR036179">
    <property type="entry name" value="Ig-like_dom_sf"/>
</dbReference>
<dbReference type="AlphaFoldDB" id="A0AAV3AZ43"/>
<feature type="chain" id="PRO_5043539578" description="Ig-like domain-containing protein" evidence="11">
    <location>
        <begin position="21"/>
        <end position="313"/>
    </location>
</feature>
<dbReference type="GO" id="GO:0009897">
    <property type="term" value="C:external side of plasma membrane"/>
    <property type="evidence" value="ECO:0007669"/>
    <property type="project" value="TreeGrafter"/>
</dbReference>
<dbReference type="Gene3D" id="2.60.40.10">
    <property type="entry name" value="Immunoglobulins"/>
    <property type="match status" value="1"/>
</dbReference>
<evidence type="ECO:0000256" key="3">
    <source>
        <dbReference type="ARBA" id="ARBA00022692"/>
    </source>
</evidence>
<dbReference type="Proteomes" id="UP001181693">
    <property type="component" value="Unassembled WGS sequence"/>
</dbReference>
<evidence type="ECO:0000256" key="8">
    <source>
        <dbReference type="ARBA" id="ARBA00023170"/>
    </source>
</evidence>
<evidence type="ECO:0000256" key="7">
    <source>
        <dbReference type="ARBA" id="ARBA00023157"/>
    </source>
</evidence>
<sequence length="313" mass="35266">MVIIFSVFLGVILFTVAVWGEQCKNVTIPCSFNPGKGVVIHWTIASNQSQIVHRYFDGQDKLNAQDESYKGRTSLFLSELTNGNASLQLKDLQEGDENIYSCYVGTETESKEDKVKLNVADFRHSIEYALDHDRLSLKCHASHVYPSDTVTIEWYDVNINKIHQDFKTSSSCTSCNVKNKSYKCILRHSLVQSTWTGMWETKAYEQGRVACTCNFCKTANAKSSVRLYLRKNGTEVPVASENSSSLLISDTYLVRVQGKRGEYSLFLNTADDSGDYMCESRTSDRIIIAVTAINNTPTKGKNYITVHLRQDPL</sequence>